<name>A0ABV4NXH3_9GAMM</name>
<protein>
    <submittedName>
        <fullName evidence="3">Acyl-CoA thioesterase</fullName>
        <ecNumber evidence="3">3.1.2.-</ecNumber>
    </submittedName>
</protein>
<evidence type="ECO:0000256" key="2">
    <source>
        <dbReference type="ARBA" id="ARBA00022801"/>
    </source>
</evidence>
<gene>
    <name evidence="3" type="ORF">ACCI49_07735</name>
</gene>
<sequence length="146" mass="16897">MSRVNINFPENIHYSDMQVVGIQDVNCRKHVGHDKLISMLHEIRERFFDYIGKSEMDECPQGYILADLEVQYLGEAFFGDELRFDLAVDELSERSCNIYYRVSRVSDGAVTTPALIARAKTGVVFFDYESRKAIPVPRVVFRLWNP</sequence>
<comment type="caution">
    <text evidence="3">The sequence shown here is derived from an EMBL/GenBank/DDBJ whole genome shotgun (WGS) entry which is preliminary data.</text>
</comment>
<keyword evidence="4" id="KW-1185">Reference proteome</keyword>
<dbReference type="PANTHER" id="PTHR31793:SF27">
    <property type="entry name" value="NOVEL THIOESTERASE SUPERFAMILY DOMAIN AND SAPOSIN A-TYPE DOMAIN CONTAINING PROTEIN (0610012H03RIK)"/>
    <property type="match status" value="1"/>
</dbReference>
<dbReference type="PANTHER" id="PTHR31793">
    <property type="entry name" value="4-HYDROXYBENZOYL-COA THIOESTERASE FAMILY MEMBER"/>
    <property type="match status" value="1"/>
</dbReference>
<reference evidence="3 4" key="1">
    <citation type="submission" date="2024-08" db="EMBL/GenBank/DDBJ databases">
        <authorList>
            <person name="Ishaq N."/>
        </authorList>
    </citation>
    <scope>NUCLEOTIDE SEQUENCE [LARGE SCALE GENOMIC DNA]</scope>
    <source>
        <strain evidence="3 4">DSM 18651</strain>
    </source>
</reference>
<accession>A0ABV4NXH3</accession>
<dbReference type="EMBL" id="JBGMEK010000012">
    <property type="protein sequence ID" value="MFA0810811.1"/>
    <property type="molecule type" value="Genomic_DNA"/>
</dbReference>
<organism evidence="3 4">
    <name type="scientific">Microbulbifer epialgicus</name>
    <dbReference type="NCBI Taxonomy" id="393907"/>
    <lineage>
        <taxon>Bacteria</taxon>
        <taxon>Pseudomonadati</taxon>
        <taxon>Pseudomonadota</taxon>
        <taxon>Gammaproteobacteria</taxon>
        <taxon>Cellvibrionales</taxon>
        <taxon>Microbulbiferaceae</taxon>
        <taxon>Microbulbifer</taxon>
    </lineage>
</organism>
<dbReference type="SUPFAM" id="SSF54637">
    <property type="entry name" value="Thioesterase/thiol ester dehydrase-isomerase"/>
    <property type="match status" value="1"/>
</dbReference>
<evidence type="ECO:0000313" key="3">
    <source>
        <dbReference type="EMBL" id="MFA0810811.1"/>
    </source>
</evidence>
<evidence type="ECO:0000313" key="4">
    <source>
        <dbReference type="Proteomes" id="UP001569428"/>
    </source>
</evidence>
<dbReference type="Proteomes" id="UP001569428">
    <property type="component" value="Unassembled WGS sequence"/>
</dbReference>
<evidence type="ECO:0000256" key="1">
    <source>
        <dbReference type="ARBA" id="ARBA00005953"/>
    </source>
</evidence>
<proteinExistence type="inferred from homology"/>
<dbReference type="GO" id="GO:0016787">
    <property type="term" value="F:hydrolase activity"/>
    <property type="evidence" value="ECO:0007669"/>
    <property type="project" value="UniProtKB-KW"/>
</dbReference>
<keyword evidence="2 3" id="KW-0378">Hydrolase</keyword>
<dbReference type="Gene3D" id="3.10.129.10">
    <property type="entry name" value="Hotdog Thioesterase"/>
    <property type="match status" value="1"/>
</dbReference>
<dbReference type="EC" id="3.1.2.-" evidence="3"/>
<dbReference type="CDD" id="cd00586">
    <property type="entry name" value="4HBT"/>
    <property type="match status" value="1"/>
</dbReference>
<dbReference type="InterPro" id="IPR050563">
    <property type="entry name" value="4-hydroxybenzoyl-CoA_TE"/>
</dbReference>
<dbReference type="InterPro" id="IPR029069">
    <property type="entry name" value="HotDog_dom_sf"/>
</dbReference>
<dbReference type="Pfam" id="PF13279">
    <property type="entry name" value="4HBT_2"/>
    <property type="match status" value="1"/>
</dbReference>
<dbReference type="RefSeq" id="WP_371838383.1">
    <property type="nucleotide sequence ID" value="NZ_JBGMEK010000012.1"/>
</dbReference>
<comment type="similarity">
    <text evidence="1">Belongs to the 4-hydroxybenzoyl-CoA thioesterase family.</text>
</comment>